<gene>
    <name evidence="4" type="ORF">GJ698_23290</name>
</gene>
<comment type="function">
    <text evidence="1">Has lipid A 3-O-deacylase activity. Hydrolyzes the ester bond at the 3 position of lipid A, a bioactive component of lipopolysaccharide (LPS), thereby releasing the primary fatty acyl moiety.</text>
</comment>
<feature type="site" description="Critical for activity" evidence="2">
    <location>
        <position position="160"/>
    </location>
</feature>
<comment type="subunit">
    <text evidence="1">Homodimer.</text>
</comment>
<comment type="caution">
    <text evidence="4">The sequence shown here is derived from an EMBL/GenBank/DDBJ whole genome shotgun (WGS) entry which is preliminary data.</text>
</comment>
<dbReference type="EC" id="3.1.1.77" evidence="1"/>
<feature type="signal peptide" evidence="3">
    <location>
        <begin position="1"/>
        <end position="21"/>
    </location>
</feature>
<dbReference type="RefSeq" id="WP_154360252.1">
    <property type="nucleotide sequence ID" value="NZ_WKJL01000021.1"/>
</dbReference>
<evidence type="ECO:0000256" key="1">
    <source>
        <dbReference type="PIRNR" id="PIRNR029681"/>
    </source>
</evidence>
<comment type="catalytic activity">
    <reaction evidence="1">
        <text>a 3-(acyloxy)acyl derivative of bacterial toxin + H2O = a 3-hydroxyacyl derivative of bacterial toxin + a fatty acid + H(+)</text>
        <dbReference type="Rhea" id="RHEA:12032"/>
        <dbReference type="ChEBI" id="CHEBI:15377"/>
        <dbReference type="ChEBI" id="CHEBI:15378"/>
        <dbReference type="ChEBI" id="CHEBI:28868"/>
        <dbReference type="ChEBI" id="CHEBI:136853"/>
        <dbReference type="ChEBI" id="CHEBI:140675"/>
        <dbReference type="EC" id="3.1.1.77"/>
    </reaction>
</comment>
<dbReference type="InterPro" id="IPR011250">
    <property type="entry name" value="OMP/PagP_B-barrel"/>
</dbReference>
<dbReference type="InterPro" id="IPR018550">
    <property type="entry name" value="Lipid-A_deacylase-rel"/>
</dbReference>
<dbReference type="Pfam" id="PF09411">
    <property type="entry name" value="PagL"/>
    <property type="match status" value="1"/>
</dbReference>
<evidence type="ECO:0000313" key="4">
    <source>
        <dbReference type="EMBL" id="MRW86999.1"/>
    </source>
</evidence>
<dbReference type="PIRSF" id="PIRSF029681">
    <property type="entry name" value="PagL"/>
    <property type="match status" value="1"/>
</dbReference>
<proteinExistence type="inferred from homology"/>
<dbReference type="SUPFAM" id="SSF56925">
    <property type="entry name" value="OMPA-like"/>
    <property type="match status" value="1"/>
</dbReference>
<evidence type="ECO:0000256" key="3">
    <source>
        <dbReference type="SAM" id="SignalP"/>
    </source>
</evidence>
<protein>
    <recommendedName>
        <fullName evidence="1">Lipid A deacylase</fullName>
        <ecNumber evidence="1">3.1.1.77</ecNumber>
    </recommendedName>
    <alternativeName>
        <fullName evidence="1">LPS 3-O-deacylase</fullName>
    </alternativeName>
    <alternativeName>
        <fullName evidence="1">Outer membrane enzyme</fullName>
    </alternativeName>
</protein>
<accession>A0A844DFQ9</accession>
<dbReference type="AlphaFoldDB" id="A0A844DFQ9"/>
<dbReference type="Proteomes" id="UP000439986">
    <property type="component" value="Unassembled WGS sequence"/>
</dbReference>
<keyword evidence="3" id="KW-0732">Signal</keyword>
<comment type="similarity">
    <text evidence="1">Belongs to the PagL family.</text>
</comment>
<dbReference type="GO" id="GO:0009279">
    <property type="term" value="C:cell outer membrane"/>
    <property type="evidence" value="ECO:0007669"/>
    <property type="project" value="UniProtKB-SubCell"/>
</dbReference>
<dbReference type="Gene3D" id="2.40.160.20">
    <property type="match status" value="1"/>
</dbReference>
<keyword evidence="1" id="KW-0472">Membrane</keyword>
<keyword evidence="1" id="KW-0998">Cell outer membrane</keyword>
<organism evidence="4 5">
    <name type="scientific">Duganella aquatilis</name>
    <dbReference type="NCBI Taxonomy" id="2666082"/>
    <lineage>
        <taxon>Bacteria</taxon>
        <taxon>Pseudomonadati</taxon>
        <taxon>Pseudomonadota</taxon>
        <taxon>Betaproteobacteria</taxon>
        <taxon>Burkholderiales</taxon>
        <taxon>Oxalobacteraceae</taxon>
        <taxon>Telluria group</taxon>
        <taxon>Duganella</taxon>
    </lineage>
</organism>
<dbReference type="EMBL" id="WKJL01000021">
    <property type="protein sequence ID" value="MRW86999.1"/>
    <property type="molecule type" value="Genomic_DNA"/>
</dbReference>
<evidence type="ECO:0000256" key="2">
    <source>
        <dbReference type="PIRSR" id="PIRSR029681-2"/>
    </source>
</evidence>
<keyword evidence="5" id="KW-1185">Reference proteome</keyword>
<name>A0A844DFQ9_9BURK</name>
<dbReference type="GO" id="GO:0050528">
    <property type="term" value="F:acyloxyacyl hydrolase activity"/>
    <property type="evidence" value="ECO:0007669"/>
    <property type="project" value="UniProtKB-EC"/>
</dbReference>
<comment type="subcellular location">
    <subcellularLocation>
        <location evidence="1">Cell outer membrane</location>
        <topology evidence="1">Multi-pass membrane protein</topology>
    </subcellularLocation>
</comment>
<keyword evidence="1 4" id="KW-0378">Hydrolase</keyword>
<evidence type="ECO:0000313" key="5">
    <source>
        <dbReference type="Proteomes" id="UP000439986"/>
    </source>
</evidence>
<reference evidence="4 5" key="1">
    <citation type="submission" date="2019-11" db="EMBL/GenBank/DDBJ databases">
        <title>Novel species isolated from a subtropical stream in China.</title>
        <authorList>
            <person name="Lu H."/>
        </authorList>
    </citation>
    <scope>NUCLEOTIDE SEQUENCE [LARGE SCALE GENOMIC DNA]</scope>
    <source>
        <strain evidence="4 5">FT26W</strain>
    </source>
</reference>
<sequence length="181" mass="20701">MFAKKMIVAAAALAVTQFALADDKLIDSVSVDYATSAKVRMERLSVAKDWNVQWFQSNGTHLSGYWEASVGFWQQKQYMNISGNDKNLWDIGFTPVFRFQNDNKKGMYYEGGIGVHRLSDLYNNDTYRLSTLFQFGDHIGLGYVFDNNWEIGAKVQHFSNGGYKKPNTGINYFELKAAYHF</sequence>
<feature type="chain" id="PRO_5033042541" description="Lipid A deacylase" evidence="3">
    <location>
        <begin position="22"/>
        <end position="181"/>
    </location>
</feature>